<feature type="region of interest" description="Disordered" evidence="1">
    <location>
        <begin position="109"/>
        <end position="135"/>
    </location>
</feature>
<dbReference type="GeneID" id="20248194"/>
<keyword evidence="2" id="KW-0732">Signal</keyword>
<reference evidence="3 4" key="1">
    <citation type="journal article" date="2013" name="Nature">
        <title>Insights into bilaterian evolution from three spiralian genomes.</title>
        <authorList>
            <person name="Simakov O."/>
            <person name="Marletaz F."/>
            <person name="Cho S.J."/>
            <person name="Edsinger-Gonzales E."/>
            <person name="Havlak P."/>
            <person name="Hellsten U."/>
            <person name="Kuo D.H."/>
            <person name="Larsson T."/>
            <person name="Lv J."/>
            <person name="Arendt D."/>
            <person name="Savage R."/>
            <person name="Osoegawa K."/>
            <person name="de Jong P."/>
            <person name="Grimwood J."/>
            <person name="Chapman J.A."/>
            <person name="Shapiro H."/>
            <person name="Aerts A."/>
            <person name="Otillar R.P."/>
            <person name="Terry A.Y."/>
            <person name="Boore J.L."/>
            <person name="Grigoriev I.V."/>
            <person name="Lindberg D.R."/>
            <person name="Seaver E.C."/>
            <person name="Weisblat D.A."/>
            <person name="Putnam N.H."/>
            <person name="Rokhsar D.S."/>
        </authorList>
    </citation>
    <scope>NUCLEOTIDE SEQUENCE [LARGE SCALE GENOMIC DNA]</scope>
</reference>
<dbReference type="Proteomes" id="UP000030746">
    <property type="component" value="Unassembled WGS sequence"/>
</dbReference>
<protein>
    <submittedName>
        <fullName evidence="3">Uncharacterized protein</fullName>
    </submittedName>
</protein>
<evidence type="ECO:0000313" key="3">
    <source>
        <dbReference type="EMBL" id="ESP05018.1"/>
    </source>
</evidence>
<organism evidence="3 4">
    <name type="scientific">Lottia gigantea</name>
    <name type="common">Giant owl limpet</name>
    <dbReference type="NCBI Taxonomy" id="225164"/>
    <lineage>
        <taxon>Eukaryota</taxon>
        <taxon>Metazoa</taxon>
        <taxon>Spiralia</taxon>
        <taxon>Lophotrochozoa</taxon>
        <taxon>Mollusca</taxon>
        <taxon>Gastropoda</taxon>
        <taxon>Patellogastropoda</taxon>
        <taxon>Lottioidea</taxon>
        <taxon>Lottiidae</taxon>
        <taxon>Lottia</taxon>
    </lineage>
</organism>
<accession>V4B3Q3</accession>
<dbReference type="CTD" id="20248194"/>
<dbReference type="AlphaFoldDB" id="V4B3Q3"/>
<dbReference type="HOGENOM" id="CLU_1909062_0_0_1"/>
<name>V4B3Q3_LOTGI</name>
<evidence type="ECO:0000256" key="2">
    <source>
        <dbReference type="SAM" id="SignalP"/>
    </source>
</evidence>
<evidence type="ECO:0000313" key="4">
    <source>
        <dbReference type="Proteomes" id="UP000030746"/>
    </source>
</evidence>
<proteinExistence type="predicted"/>
<gene>
    <name evidence="3" type="ORF">LOTGIDRAFT_230055</name>
</gene>
<feature type="chain" id="PRO_5004717197" evidence="2">
    <location>
        <begin position="19"/>
        <end position="135"/>
    </location>
</feature>
<keyword evidence="4" id="KW-1185">Reference proteome</keyword>
<feature type="signal peptide" evidence="2">
    <location>
        <begin position="1"/>
        <end position="18"/>
    </location>
</feature>
<dbReference type="EMBL" id="KB199651">
    <property type="protein sequence ID" value="ESP05018.1"/>
    <property type="molecule type" value="Genomic_DNA"/>
</dbReference>
<dbReference type="RefSeq" id="XP_009044527.1">
    <property type="nucleotide sequence ID" value="XM_009046279.1"/>
</dbReference>
<sequence length="135" mass="14360">MMMKIALLVACVAVAVYGQEKQSMVGMQMCGTTYCQAGQMCSYQGGYPRCVMTGMNNGMYPGMNNGMYPGMNNGMYPGMNNGMYPGMNNGMYPGMGNGMYGGMAMTEEDKPATAPKLGDDSEEEEAAPADITTPL</sequence>
<dbReference type="KEGG" id="lgi:LOTGIDRAFT_230055"/>
<evidence type="ECO:0000256" key="1">
    <source>
        <dbReference type="SAM" id="MobiDB-lite"/>
    </source>
</evidence>